<accession>A0A8B8DH54</accession>
<comment type="subcellular location">
    <subcellularLocation>
        <location evidence="1">Secreted</location>
    </subcellularLocation>
</comment>
<keyword evidence="2" id="KW-0964">Secreted</keyword>
<dbReference type="InterPro" id="IPR050822">
    <property type="entry name" value="Cerebellin_Synaptic_Org"/>
</dbReference>
<dbReference type="InterPro" id="IPR001073">
    <property type="entry name" value="C1q_dom"/>
</dbReference>
<dbReference type="InterPro" id="IPR008983">
    <property type="entry name" value="Tumour_necrosis_fac-like_dom"/>
</dbReference>
<evidence type="ECO:0000313" key="6">
    <source>
        <dbReference type="Proteomes" id="UP000694844"/>
    </source>
</evidence>
<proteinExistence type="predicted"/>
<evidence type="ECO:0000259" key="5">
    <source>
        <dbReference type="PROSITE" id="PS50871"/>
    </source>
</evidence>
<dbReference type="GO" id="GO:0005576">
    <property type="term" value="C:extracellular region"/>
    <property type="evidence" value="ECO:0007669"/>
    <property type="project" value="UniProtKB-SubCell"/>
</dbReference>
<dbReference type="SUPFAM" id="SSF49842">
    <property type="entry name" value="TNF-like"/>
    <property type="match status" value="1"/>
</dbReference>
<dbReference type="PROSITE" id="PS50871">
    <property type="entry name" value="C1Q"/>
    <property type="match status" value="1"/>
</dbReference>
<keyword evidence="3 4" id="KW-0732">Signal</keyword>
<reference evidence="7" key="1">
    <citation type="submission" date="2025-08" db="UniProtKB">
        <authorList>
            <consortium name="RefSeq"/>
        </authorList>
    </citation>
    <scope>IDENTIFICATION</scope>
    <source>
        <tissue evidence="7">Whole sample</tissue>
    </source>
</reference>
<name>A0A8B8DH54_CRAVI</name>
<dbReference type="OrthoDB" id="6130751at2759"/>
<feature type="signal peptide" evidence="4">
    <location>
        <begin position="1"/>
        <end position="21"/>
    </location>
</feature>
<evidence type="ECO:0000256" key="1">
    <source>
        <dbReference type="ARBA" id="ARBA00004613"/>
    </source>
</evidence>
<feature type="domain" description="C1q" evidence="5">
    <location>
        <begin position="53"/>
        <end position="183"/>
    </location>
</feature>
<evidence type="ECO:0000256" key="2">
    <source>
        <dbReference type="ARBA" id="ARBA00022525"/>
    </source>
</evidence>
<feature type="chain" id="PRO_5034418005" evidence="4">
    <location>
        <begin position="22"/>
        <end position="183"/>
    </location>
</feature>
<sequence length="183" mass="20217">MVRLQGFFVFCLLLSIELVEGNCRNTNLRLLDDQIQAIQKSVRTIVNERSCTSNKGQVGFHAYMGTSKTYAKGAVFVYDQVVTNTHNAYSATTGHFVVPERGLYIFSYDTLSDPGKESHGSLFVNGKAKCWQACNNSGGRIYITCSTTAILLLAKGDVVYVADYARTATVREHYTDFSGAKLN</sequence>
<dbReference type="PANTHER" id="PTHR22923">
    <property type="entry name" value="CEREBELLIN-RELATED"/>
    <property type="match status" value="1"/>
</dbReference>
<evidence type="ECO:0000313" key="7">
    <source>
        <dbReference type="RefSeq" id="XP_022327477.1"/>
    </source>
</evidence>
<dbReference type="PRINTS" id="PR00007">
    <property type="entry name" value="COMPLEMNTC1Q"/>
</dbReference>
<dbReference type="Gene3D" id="2.60.120.40">
    <property type="match status" value="1"/>
</dbReference>
<protein>
    <submittedName>
        <fullName evidence="7">Complement C1q-like protein 2</fullName>
    </submittedName>
</protein>
<dbReference type="SMART" id="SM00110">
    <property type="entry name" value="C1Q"/>
    <property type="match status" value="1"/>
</dbReference>
<dbReference type="RefSeq" id="XP_022327477.1">
    <property type="nucleotide sequence ID" value="XM_022471769.1"/>
</dbReference>
<dbReference type="Proteomes" id="UP000694844">
    <property type="component" value="Chromosome 3"/>
</dbReference>
<evidence type="ECO:0000256" key="3">
    <source>
        <dbReference type="ARBA" id="ARBA00022729"/>
    </source>
</evidence>
<keyword evidence="6" id="KW-1185">Reference proteome</keyword>
<dbReference type="GeneID" id="111126862"/>
<dbReference type="KEGG" id="cvn:111126862"/>
<gene>
    <name evidence="7" type="primary">LOC111126862</name>
</gene>
<dbReference type="PANTHER" id="PTHR22923:SF64">
    <property type="entry name" value="C1Q-RELATED FACTOR"/>
    <property type="match status" value="1"/>
</dbReference>
<organism evidence="6 7">
    <name type="scientific">Crassostrea virginica</name>
    <name type="common">Eastern oyster</name>
    <dbReference type="NCBI Taxonomy" id="6565"/>
    <lineage>
        <taxon>Eukaryota</taxon>
        <taxon>Metazoa</taxon>
        <taxon>Spiralia</taxon>
        <taxon>Lophotrochozoa</taxon>
        <taxon>Mollusca</taxon>
        <taxon>Bivalvia</taxon>
        <taxon>Autobranchia</taxon>
        <taxon>Pteriomorphia</taxon>
        <taxon>Ostreida</taxon>
        <taxon>Ostreoidea</taxon>
        <taxon>Ostreidae</taxon>
        <taxon>Crassostrea</taxon>
    </lineage>
</organism>
<dbReference type="AlphaFoldDB" id="A0A8B8DH54"/>
<dbReference type="Pfam" id="PF00386">
    <property type="entry name" value="C1q"/>
    <property type="match status" value="1"/>
</dbReference>
<evidence type="ECO:0000256" key="4">
    <source>
        <dbReference type="SAM" id="SignalP"/>
    </source>
</evidence>